<dbReference type="Gene3D" id="3.40.50.300">
    <property type="entry name" value="P-loop containing nucleotide triphosphate hydrolases"/>
    <property type="match status" value="1"/>
</dbReference>
<dbReference type="CDD" id="cd02042">
    <property type="entry name" value="ParAB_family"/>
    <property type="match status" value="1"/>
</dbReference>
<dbReference type="InterPro" id="IPR027417">
    <property type="entry name" value="P-loop_NTPase"/>
</dbReference>
<comment type="caution">
    <text evidence="3">The sequence shown here is derived from an EMBL/GenBank/DDBJ whole genome shotgun (WGS) entry which is preliminary data.</text>
</comment>
<evidence type="ECO:0000259" key="2">
    <source>
        <dbReference type="Pfam" id="PF13614"/>
    </source>
</evidence>
<protein>
    <submittedName>
        <fullName evidence="3">ParA family protein</fullName>
    </submittedName>
</protein>
<feature type="domain" description="AAA" evidence="2">
    <location>
        <begin position="43"/>
        <end position="213"/>
    </location>
</feature>
<evidence type="ECO:0000313" key="3">
    <source>
        <dbReference type="EMBL" id="MFJ4084988.1"/>
    </source>
</evidence>
<gene>
    <name evidence="3" type="ORF">ACIP2Z_39345</name>
</gene>
<feature type="region of interest" description="Disordered" evidence="1">
    <location>
        <begin position="1"/>
        <end position="26"/>
    </location>
</feature>
<dbReference type="PANTHER" id="PTHR13696:SF99">
    <property type="entry name" value="COBYRINIC ACID AC-DIAMIDE SYNTHASE"/>
    <property type="match status" value="1"/>
</dbReference>
<accession>A0ABW8FSA4</accession>
<dbReference type="SUPFAM" id="SSF52540">
    <property type="entry name" value="P-loop containing nucleoside triphosphate hydrolases"/>
    <property type="match status" value="1"/>
</dbReference>
<dbReference type="EMBL" id="JBIVGG010000022">
    <property type="protein sequence ID" value="MFJ4084988.1"/>
    <property type="molecule type" value="Genomic_DNA"/>
</dbReference>
<evidence type="ECO:0000256" key="1">
    <source>
        <dbReference type="SAM" id="MobiDB-lite"/>
    </source>
</evidence>
<sequence>MTETTAAPTIGAQGGEKPPEETEQERRERVRAILEQNKPDECRVVAMCNQKGGVGKTTTTINLGGSLAEHGRRVLLLDGDPQTNLTDAFRIKPPGPNDLTQAQVVIDALDPIPLIRETKVPGIFVLPASLDMAGLSSDLRDTGTGLTLYRTMIDKLREFFDDILVDQRPALDLDTDSQLAGTDAAIIMTDVDEWAMKGLTRQLAQHKKVMARVQRDDYDVLGLVIGRVQKPMGNFDAEVYKLLQNHPRVRCLGEVPIRAADLKEARNKGLPVTHYNKTARSDTAGFFRGIASNAGLVKAA</sequence>
<dbReference type="Proteomes" id="UP001617511">
    <property type="component" value="Unassembled WGS sequence"/>
</dbReference>
<dbReference type="PANTHER" id="PTHR13696">
    <property type="entry name" value="P-LOOP CONTAINING NUCLEOSIDE TRIPHOSPHATE HYDROLASE"/>
    <property type="match status" value="1"/>
</dbReference>
<reference evidence="3 4" key="1">
    <citation type="submission" date="2024-10" db="EMBL/GenBank/DDBJ databases">
        <title>The Natural Products Discovery Center: Release of the First 8490 Sequenced Strains for Exploring Actinobacteria Biosynthetic Diversity.</title>
        <authorList>
            <person name="Kalkreuter E."/>
            <person name="Kautsar S.A."/>
            <person name="Yang D."/>
            <person name="Bader C.D."/>
            <person name="Teijaro C.N."/>
            <person name="Fluegel L."/>
            <person name="Davis C.M."/>
            <person name="Simpson J.R."/>
            <person name="Lauterbach L."/>
            <person name="Steele A.D."/>
            <person name="Gui C."/>
            <person name="Meng S."/>
            <person name="Li G."/>
            <person name="Viehrig K."/>
            <person name="Ye F."/>
            <person name="Su P."/>
            <person name="Kiefer A.F."/>
            <person name="Nichols A."/>
            <person name="Cepeda A.J."/>
            <person name="Yan W."/>
            <person name="Fan B."/>
            <person name="Jiang Y."/>
            <person name="Adhikari A."/>
            <person name="Zheng C.-J."/>
            <person name="Schuster L."/>
            <person name="Cowan T.M."/>
            <person name="Smanski M.J."/>
            <person name="Chevrette M.G."/>
            <person name="De Carvalho L.P.S."/>
            <person name="Shen B."/>
        </authorList>
    </citation>
    <scope>NUCLEOTIDE SEQUENCE [LARGE SCALE GENOMIC DNA]</scope>
    <source>
        <strain evidence="3 4">NPDC089932</strain>
    </source>
</reference>
<feature type="compositionally biased region" description="Basic and acidic residues" evidence="1">
    <location>
        <begin position="17"/>
        <end position="26"/>
    </location>
</feature>
<evidence type="ECO:0000313" key="4">
    <source>
        <dbReference type="Proteomes" id="UP001617511"/>
    </source>
</evidence>
<dbReference type="InterPro" id="IPR050678">
    <property type="entry name" value="DNA_Partitioning_ATPase"/>
</dbReference>
<dbReference type="RefSeq" id="WP_402076342.1">
    <property type="nucleotide sequence ID" value="NZ_JBIVGG010000022.1"/>
</dbReference>
<proteinExistence type="predicted"/>
<dbReference type="InterPro" id="IPR025669">
    <property type="entry name" value="AAA_dom"/>
</dbReference>
<name>A0ABW8FSA4_9ACTN</name>
<dbReference type="Pfam" id="PF13614">
    <property type="entry name" value="AAA_31"/>
    <property type="match status" value="1"/>
</dbReference>
<keyword evidence="4" id="KW-1185">Reference proteome</keyword>
<organism evidence="3 4">
    <name type="scientific">Streptomyces iakyrus</name>
    <dbReference type="NCBI Taxonomy" id="68219"/>
    <lineage>
        <taxon>Bacteria</taxon>
        <taxon>Bacillati</taxon>
        <taxon>Actinomycetota</taxon>
        <taxon>Actinomycetes</taxon>
        <taxon>Kitasatosporales</taxon>
        <taxon>Streptomycetaceae</taxon>
        <taxon>Streptomyces</taxon>
    </lineage>
</organism>